<comment type="similarity">
    <text evidence="1">Belongs to the ROK (NagC/XylR) family.</text>
</comment>
<evidence type="ECO:0000256" key="1">
    <source>
        <dbReference type="ARBA" id="ARBA00006479"/>
    </source>
</evidence>
<dbReference type="PANTHER" id="PTHR18964">
    <property type="entry name" value="ROK (REPRESSOR, ORF, KINASE) FAMILY"/>
    <property type="match status" value="1"/>
</dbReference>
<proteinExistence type="inferred from homology"/>
<feature type="region of interest" description="Disordered" evidence="2">
    <location>
        <begin position="1"/>
        <end position="21"/>
    </location>
</feature>
<dbReference type="SUPFAM" id="SSF53067">
    <property type="entry name" value="Actin-like ATPase domain"/>
    <property type="match status" value="1"/>
</dbReference>
<organism evidence="3 4">
    <name type="scientific">Xylanimonas allomyrinae</name>
    <dbReference type="NCBI Taxonomy" id="2509459"/>
    <lineage>
        <taxon>Bacteria</taxon>
        <taxon>Bacillati</taxon>
        <taxon>Actinomycetota</taxon>
        <taxon>Actinomycetes</taxon>
        <taxon>Micrococcales</taxon>
        <taxon>Promicromonosporaceae</taxon>
        <taxon>Xylanimonas</taxon>
    </lineage>
</organism>
<dbReference type="InterPro" id="IPR000600">
    <property type="entry name" value="ROK"/>
</dbReference>
<sequence length="421" mass="43375">MTPRKTDQREGGNVARREAAAAGPGSRALVVDLIRSAGPISRVELVEQTGLTQPTISNIVRRLIADGVVRETGETVATGGKPRALLVINSQALFGVGMHLGPDTITAVATNARGGTVGHELVARPADHDPSVLADTLIGLYRSLTQGLDLDPHTIAGLTVVGPGPVDVARGRLLGPGEHGEQAGFDLGAALSRALAIPALVDNDATAAAIGEFWGRQVSRDRTFGCLYLGAGIGSGVVLDGALHRGASSNSGEIGHNTVVRDGAPCVCGNRGCLERYASPSVLVDRARATPGLAERLEIAAEDGYGHAFDTLARAAVYGDADASALIEESARWLADAAVTLANLWDLDTLVLAGPGFAVAGSIYVREIRERLADRAFARRLHPVAVDLSSNPRDSAAIGGAALILQGSVAPGHGPQVAMRA</sequence>
<evidence type="ECO:0000313" key="4">
    <source>
        <dbReference type="Proteomes" id="UP000291758"/>
    </source>
</evidence>
<dbReference type="KEGG" id="xyl:ET495_05420"/>
<name>A0A4P6EJI2_9MICO</name>
<dbReference type="Pfam" id="PF00480">
    <property type="entry name" value="ROK"/>
    <property type="match status" value="1"/>
</dbReference>
<gene>
    <name evidence="3" type="ORF">ET495_05420</name>
</gene>
<dbReference type="EMBL" id="CP035495">
    <property type="protein sequence ID" value="QAY62790.1"/>
    <property type="molecule type" value="Genomic_DNA"/>
</dbReference>
<reference evidence="3 4" key="1">
    <citation type="submission" date="2019-01" db="EMBL/GenBank/DDBJ databases">
        <title>Genome sequencing of strain 2JSPR-7.</title>
        <authorList>
            <person name="Heo J."/>
            <person name="Kim S.-J."/>
            <person name="Kim J.-S."/>
            <person name="Hong S.-B."/>
            <person name="Kwon S.-W."/>
        </authorList>
    </citation>
    <scope>NUCLEOTIDE SEQUENCE [LARGE SCALE GENOMIC DNA]</scope>
    <source>
        <strain evidence="3 4">2JSPR-7</strain>
    </source>
</reference>
<dbReference type="PROSITE" id="PS01125">
    <property type="entry name" value="ROK"/>
    <property type="match status" value="1"/>
</dbReference>
<dbReference type="InterPro" id="IPR043129">
    <property type="entry name" value="ATPase_NBD"/>
</dbReference>
<dbReference type="InterPro" id="IPR049874">
    <property type="entry name" value="ROK_cs"/>
</dbReference>
<dbReference type="PANTHER" id="PTHR18964:SF173">
    <property type="entry name" value="GLUCOKINASE"/>
    <property type="match status" value="1"/>
</dbReference>
<dbReference type="AlphaFoldDB" id="A0A4P6EJI2"/>
<dbReference type="SUPFAM" id="SSF46785">
    <property type="entry name" value="Winged helix' DNA-binding domain"/>
    <property type="match status" value="1"/>
</dbReference>
<protein>
    <submittedName>
        <fullName evidence="3">ROK family transcriptional regulator</fullName>
    </submittedName>
</protein>
<dbReference type="Proteomes" id="UP000291758">
    <property type="component" value="Chromosome"/>
</dbReference>
<accession>A0A4P6EJI2</accession>
<evidence type="ECO:0000313" key="3">
    <source>
        <dbReference type="EMBL" id="QAY62790.1"/>
    </source>
</evidence>
<dbReference type="Gene3D" id="1.10.10.10">
    <property type="entry name" value="Winged helix-like DNA-binding domain superfamily/Winged helix DNA-binding domain"/>
    <property type="match status" value="1"/>
</dbReference>
<dbReference type="Pfam" id="PF13412">
    <property type="entry name" value="HTH_24"/>
    <property type="match status" value="1"/>
</dbReference>
<dbReference type="Gene3D" id="3.30.420.40">
    <property type="match status" value="2"/>
</dbReference>
<dbReference type="InterPro" id="IPR036390">
    <property type="entry name" value="WH_DNA-bd_sf"/>
</dbReference>
<feature type="compositionally biased region" description="Basic and acidic residues" evidence="2">
    <location>
        <begin position="1"/>
        <end position="19"/>
    </location>
</feature>
<dbReference type="InterPro" id="IPR036388">
    <property type="entry name" value="WH-like_DNA-bd_sf"/>
</dbReference>
<evidence type="ECO:0000256" key="2">
    <source>
        <dbReference type="SAM" id="MobiDB-lite"/>
    </source>
</evidence>
<dbReference type="OrthoDB" id="4083144at2"/>
<keyword evidence="4" id="KW-1185">Reference proteome</keyword>